<dbReference type="FunFam" id="3.30.1020.10:FF:000001">
    <property type="entry name" value="1-Cys peroxiredoxin"/>
    <property type="match status" value="1"/>
</dbReference>
<dbReference type="InterPro" id="IPR019479">
    <property type="entry name" value="Peroxiredoxin_C"/>
</dbReference>
<keyword evidence="22" id="KW-1185">Reference proteome</keyword>
<evidence type="ECO:0000256" key="4">
    <source>
        <dbReference type="ARBA" id="ARBA00023002"/>
    </source>
</evidence>
<dbReference type="FunFam" id="3.40.30.10:FF:000011">
    <property type="entry name" value="Peroxiredoxin PRX1"/>
    <property type="match status" value="1"/>
</dbReference>
<dbReference type="OMA" id="MFFSHPG"/>
<evidence type="ECO:0000256" key="17">
    <source>
        <dbReference type="ARBA" id="ARBA00033065"/>
    </source>
</evidence>
<dbReference type="InterPro" id="IPR024706">
    <property type="entry name" value="Peroxiredoxin_AhpC-typ"/>
</dbReference>
<evidence type="ECO:0000256" key="15">
    <source>
        <dbReference type="ARBA" id="ARBA00031264"/>
    </source>
</evidence>
<dbReference type="InterPro" id="IPR000866">
    <property type="entry name" value="AhpC/TSA"/>
</dbReference>
<name>A0A9J7MXX0_BRAFL</name>
<comment type="catalytic activity">
    <reaction evidence="1">
        <text>a 1,2-diacyl-sn-glycero-3-phosphocholine + H2O = a 1-acyl-sn-glycero-3-phosphocholine + a fatty acid + H(+)</text>
        <dbReference type="Rhea" id="RHEA:15801"/>
        <dbReference type="ChEBI" id="CHEBI:15377"/>
        <dbReference type="ChEBI" id="CHEBI:15378"/>
        <dbReference type="ChEBI" id="CHEBI:28868"/>
        <dbReference type="ChEBI" id="CHEBI:57643"/>
        <dbReference type="ChEBI" id="CHEBI:58168"/>
        <dbReference type="EC" id="3.1.1.4"/>
    </reaction>
</comment>
<comment type="similarity">
    <text evidence="9">Belongs to the peroxiredoxin family. Prx6 subfamily.</text>
</comment>
<dbReference type="SUPFAM" id="SSF52833">
    <property type="entry name" value="Thioredoxin-like"/>
    <property type="match status" value="1"/>
</dbReference>
<reference evidence="23" key="2">
    <citation type="submission" date="2025-08" db="UniProtKB">
        <authorList>
            <consortium name="RefSeq"/>
        </authorList>
    </citation>
    <scope>IDENTIFICATION</scope>
    <source>
        <strain evidence="23">S238N-H82</strain>
        <tissue evidence="23">Testes</tissue>
    </source>
</reference>
<feature type="domain" description="Thioredoxin" evidence="21">
    <location>
        <begin position="4"/>
        <end position="166"/>
    </location>
</feature>
<dbReference type="GeneID" id="118421068"/>
<evidence type="ECO:0000256" key="10">
    <source>
        <dbReference type="ARBA" id="ARBA00026115"/>
    </source>
</evidence>
<dbReference type="KEGG" id="bfo:118421068"/>
<dbReference type="Pfam" id="PF00578">
    <property type="entry name" value="AhpC-TSA"/>
    <property type="match status" value="1"/>
</dbReference>
<dbReference type="RefSeq" id="XP_035684126.1">
    <property type="nucleotide sequence ID" value="XM_035828233.1"/>
</dbReference>
<dbReference type="PANTHER" id="PTHR43503:SF4">
    <property type="entry name" value="PEROXIREDOXIN-6"/>
    <property type="match status" value="1"/>
</dbReference>
<dbReference type="Pfam" id="PF10417">
    <property type="entry name" value="1-cysPrx_C"/>
    <property type="match status" value="1"/>
</dbReference>
<evidence type="ECO:0000256" key="8">
    <source>
        <dbReference type="ARBA" id="ARBA00024623"/>
    </source>
</evidence>
<dbReference type="GO" id="GO:0004601">
    <property type="term" value="F:peroxidase activity"/>
    <property type="evidence" value="ECO:0000318"/>
    <property type="project" value="GO_Central"/>
</dbReference>
<dbReference type="GO" id="GO:0004623">
    <property type="term" value="F:phospholipase A2 activity"/>
    <property type="evidence" value="ECO:0007669"/>
    <property type="project" value="UniProtKB-EC"/>
</dbReference>
<evidence type="ECO:0000256" key="20">
    <source>
        <dbReference type="PIRSR" id="PIRSR000239-1"/>
    </source>
</evidence>
<dbReference type="Gene3D" id="3.30.1020.10">
    <property type="entry name" value="Antioxidant, Horf6, Chain A, domain2"/>
    <property type="match status" value="1"/>
</dbReference>
<dbReference type="PROSITE" id="PS51352">
    <property type="entry name" value="THIOREDOXIN_2"/>
    <property type="match status" value="1"/>
</dbReference>
<dbReference type="GO" id="GO:0045454">
    <property type="term" value="P:cell redox homeostasis"/>
    <property type="evidence" value="ECO:0000318"/>
    <property type="project" value="GO_Central"/>
</dbReference>
<keyword evidence="2 19" id="KW-0575">Peroxidase</keyword>
<evidence type="ECO:0000256" key="1">
    <source>
        <dbReference type="ARBA" id="ARBA00001604"/>
    </source>
</evidence>
<dbReference type="PANTHER" id="PTHR43503">
    <property type="entry name" value="MCG48959-RELATED"/>
    <property type="match status" value="1"/>
</dbReference>
<evidence type="ECO:0000256" key="7">
    <source>
        <dbReference type="ARBA" id="ARBA00024523"/>
    </source>
</evidence>
<evidence type="ECO:0000256" key="6">
    <source>
        <dbReference type="ARBA" id="ARBA00024460"/>
    </source>
</evidence>
<reference evidence="22" key="1">
    <citation type="journal article" date="2020" name="Nat. Ecol. Evol.">
        <title>Deeply conserved synteny resolves early events in vertebrate evolution.</title>
        <authorList>
            <person name="Simakov O."/>
            <person name="Marletaz F."/>
            <person name="Yue J.X."/>
            <person name="O'Connell B."/>
            <person name="Jenkins J."/>
            <person name="Brandt A."/>
            <person name="Calef R."/>
            <person name="Tung C.H."/>
            <person name="Huang T.K."/>
            <person name="Schmutz J."/>
            <person name="Satoh N."/>
            <person name="Yu J.K."/>
            <person name="Putnam N.H."/>
            <person name="Green R.E."/>
            <person name="Rokhsar D.S."/>
        </authorList>
    </citation>
    <scope>NUCLEOTIDE SEQUENCE [LARGE SCALE GENOMIC DNA]</scope>
    <source>
        <strain evidence="22">S238N-H82</strain>
    </source>
</reference>
<organism evidence="22 23">
    <name type="scientific">Branchiostoma floridae</name>
    <name type="common">Florida lancelet</name>
    <name type="synonym">Amphioxus</name>
    <dbReference type="NCBI Taxonomy" id="7739"/>
    <lineage>
        <taxon>Eukaryota</taxon>
        <taxon>Metazoa</taxon>
        <taxon>Chordata</taxon>
        <taxon>Cephalochordata</taxon>
        <taxon>Leptocardii</taxon>
        <taxon>Amphioxiformes</taxon>
        <taxon>Branchiostomatidae</taxon>
        <taxon>Branchiostoma</taxon>
    </lineage>
</organism>
<feature type="active site" description="Cysteine sulfenic acid (-SOH) intermediate; for peroxidase activity" evidence="20">
    <location>
        <position position="46"/>
    </location>
</feature>
<evidence type="ECO:0000256" key="13">
    <source>
        <dbReference type="ARBA" id="ARBA00030018"/>
    </source>
</evidence>
<evidence type="ECO:0000256" key="3">
    <source>
        <dbReference type="ARBA" id="ARBA00022862"/>
    </source>
</evidence>
<evidence type="ECO:0000256" key="11">
    <source>
        <dbReference type="ARBA" id="ARBA00026120"/>
    </source>
</evidence>
<dbReference type="PIRSF" id="PIRSF000239">
    <property type="entry name" value="AHPC"/>
    <property type="match status" value="1"/>
</dbReference>
<protein>
    <recommendedName>
        <fullName evidence="12">Peroxiredoxin-6</fullName>
        <ecNumber evidence="10">1.11.1.27</ecNumber>
        <ecNumber evidence="11">2.3.1.23</ecNumber>
    </recommendedName>
    <alternativeName>
        <fullName evidence="15">1-Cys peroxiredoxin</fullName>
    </alternativeName>
    <alternativeName>
        <fullName evidence="14">Acidic calcium-independent phospholipase A2</fullName>
    </alternativeName>
    <alternativeName>
        <fullName evidence="13">Glutathione-dependent peroxiredoxin</fullName>
    </alternativeName>
    <alternativeName>
        <fullName evidence="17">Lysophosphatidylcholine acyltransferase 5</fullName>
    </alternativeName>
    <alternativeName>
        <fullName evidence="16">Non-selenium glutathione peroxidase</fullName>
    </alternativeName>
</protein>
<comment type="catalytic activity">
    <reaction evidence="6">
        <text>1-hexadecanoyl-sn-glycero-3-phosphocholine + hexadecanoyl-CoA = 1,2-dihexadecanoyl-sn-glycero-3-phosphocholine + CoA</text>
        <dbReference type="Rhea" id="RHEA:35983"/>
        <dbReference type="ChEBI" id="CHEBI:57287"/>
        <dbReference type="ChEBI" id="CHEBI:57379"/>
        <dbReference type="ChEBI" id="CHEBI:72998"/>
        <dbReference type="ChEBI" id="CHEBI:72999"/>
    </reaction>
    <physiologicalReaction direction="left-to-right" evidence="6">
        <dbReference type="Rhea" id="RHEA:35984"/>
    </physiologicalReaction>
</comment>
<dbReference type="GO" id="GO:0047184">
    <property type="term" value="F:1-acylglycerophosphocholine O-acyltransferase activity"/>
    <property type="evidence" value="ECO:0007669"/>
    <property type="project" value="UniProtKB-EC"/>
</dbReference>
<sequence length="222" mass="24904">MPVMSLGDELPNFYLENNMESGNLHDFISGSWAVLFSYPRSFTPICTTELSRAAQLAPEFAKRGVKMLALSCDNGDVNKDWIQDVKMNAGIEGEFPIRLVADQDRQIAKALGLIDQDQPNDVSMPITCRAIFVIGPDKRLRMSMVYPSSCGHNFEEILRSIDSLFMVESWVVGTPANWRPGDDVMVVPSIPKKEEATRFPKGVTRFSMPSGKDYMRLTPDDF</sequence>
<evidence type="ECO:0000259" key="21">
    <source>
        <dbReference type="PROSITE" id="PS51352"/>
    </source>
</evidence>
<evidence type="ECO:0000256" key="5">
    <source>
        <dbReference type="ARBA" id="ARBA00023284"/>
    </source>
</evidence>
<evidence type="ECO:0000256" key="12">
    <source>
        <dbReference type="ARBA" id="ARBA00026214"/>
    </source>
</evidence>
<dbReference type="InterPro" id="IPR036249">
    <property type="entry name" value="Thioredoxin-like_sf"/>
</dbReference>
<evidence type="ECO:0000256" key="19">
    <source>
        <dbReference type="PIRNR" id="PIRNR000239"/>
    </source>
</evidence>
<keyword evidence="4 19" id="KW-0560">Oxidoreductase</keyword>
<dbReference type="GO" id="GO:0051920">
    <property type="term" value="F:peroxiredoxin activity"/>
    <property type="evidence" value="ECO:0007669"/>
    <property type="project" value="InterPro"/>
</dbReference>
<keyword evidence="5 19" id="KW-0676">Redox-active center</keyword>
<keyword evidence="3 19" id="KW-0049">Antioxidant</keyword>
<gene>
    <name evidence="23" type="primary">LOC118421068</name>
</gene>
<dbReference type="AlphaFoldDB" id="A0A9J7MXX0"/>
<evidence type="ECO:0000256" key="2">
    <source>
        <dbReference type="ARBA" id="ARBA00022559"/>
    </source>
</evidence>
<accession>A0A9J7MXX0</accession>
<comment type="catalytic activity">
    <reaction evidence="18">
        <text>1,2-dihexadecanoyl-sn-glycero-3-phosphocholine + H2O = 1-hexadecanoyl-sn-glycero-3-phosphocholine + hexadecanoate + H(+)</text>
        <dbReference type="Rhea" id="RHEA:41223"/>
        <dbReference type="ChEBI" id="CHEBI:7896"/>
        <dbReference type="ChEBI" id="CHEBI:15377"/>
        <dbReference type="ChEBI" id="CHEBI:15378"/>
        <dbReference type="ChEBI" id="CHEBI:72998"/>
        <dbReference type="ChEBI" id="CHEBI:72999"/>
    </reaction>
    <physiologicalReaction direction="left-to-right" evidence="18">
        <dbReference type="Rhea" id="RHEA:41224"/>
    </physiologicalReaction>
</comment>
<comment type="function">
    <text evidence="19">Thiol-specific peroxidase that catalyzes the reduction of hydrogen peroxide and organic hydroperoxides to water and alcohols, respectively.</text>
</comment>
<dbReference type="EC" id="2.3.1.23" evidence="11"/>
<evidence type="ECO:0000256" key="16">
    <source>
        <dbReference type="ARBA" id="ARBA00032330"/>
    </source>
</evidence>
<evidence type="ECO:0000313" key="22">
    <source>
        <dbReference type="Proteomes" id="UP000001554"/>
    </source>
</evidence>
<evidence type="ECO:0000313" key="23">
    <source>
        <dbReference type="RefSeq" id="XP_035684126.1"/>
    </source>
</evidence>
<evidence type="ECO:0000256" key="14">
    <source>
        <dbReference type="ARBA" id="ARBA00031084"/>
    </source>
</evidence>
<dbReference type="Proteomes" id="UP000001554">
    <property type="component" value="Chromosome 8"/>
</dbReference>
<dbReference type="Gene3D" id="3.40.30.10">
    <property type="entry name" value="Glutaredoxin"/>
    <property type="match status" value="1"/>
</dbReference>
<evidence type="ECO:0000256" key="18">
    <source>
        <dbReference type="ARBA" id="ARBA00048227"/>
    </source>
</evidence>
<dbReference type="EC" id="1.11.1.27" evidence="10"/>
<dbReference type="OrthoDB" id="2996783at2759"/>
<comment type="catalytic activity">
    <reaction evidence="7">
        <text>a hydroperoxide + 2 glutathione = an alcohol + glutathione disulfide + H2O</text>
        <dbReference type="Rhea" id="RHEA:62632"/>
        <dbReference type="ChEBI" id="CHEBI:15377"/>
        <dbReference type="ChEBI" id="CHEBI:30879"/>
        <dbReference type="ChEBI" id="CHEBI:35924"/>
        <dbReference type="ChEBI" id="CHEBI:57925"/>
        <dbReference type="ChEBI" id="CHEBI:58297"/>
        <dbReference type="EC" id="1.11.1.27"/>
    </reaction>
</comment>
<dbReference type="GO" id="GO:0005829">
    <property type="term" value="C:cytosol"/>
    <property type="evidence" value="ECO:0000318"/>
    <property type="project" value="GO_Central"/>
</dbReference>
<comment type="catalytic activity">
    <reaction evidence="8">
        <text>a 1-acyl-sn-glycero-3-phosphocholine + an acyl-CoA = a 1,2-diacyl-sn-glycero-3-phosphocholine + CoA</text>
        <dbReference type="Rhea" id="RHEA:12937"/>
        <dbReference type="ChEBI" id="CHEBI:57287"/>
        <dbReference type="ChEBI" id="CHEBI:57643"/>
        <dbReference type="ChEBI" id="CHEBI:58168"/>
        <dbReference type="ChEBI" id="CHEBI:58342"/>
        <dbReference type="EC" id="2.3.1.23"/>
    </reaction>
</comment>
<dbReference type="InterPro" id="IPR013766">
    <property type="entry name" value="Thioredoxin_domain"/>
</dbReference>
<proteinExistence type="inferred from homology"/>
<evidence type="ECO:0000256" key="9">
    <source>
        <dbReference type="ARBA" id="ARBA00025719"/>
    </source>
</evidence>